<evidence type="ECO:0000313" key="2">
    <source>
        <dbReference type="EMBL" id="KAK7922876.1"/>
    </source>
</evidence>
<dbReference type="EMBL" id="JBBPFD010000006">
    <property type="protein sequence ID" value="KAK7922876.1"/>
    <property type="molecule type" value="Genomic_DNA"/>
</dbReference>
<dbReference type="Proteomes" id="UP001460270">
    <property type="component" value="Unassembled WGS sequence"/>
</dbReference>
<sequence>MKRLNIYSIGLVMICSVLYAAQTKPRKHLQEILTTVNDLIDQPLQGEVQSIRGKRLCGKNFFCLAEKSLSPYVKSHKDEKLSRLRNLLHKYNNETHHTSCINHSNGGHISIHELLEDIKNCTNVALRNHTHPPPGRHTPF</sequence>
<protein>
    <recommendedName>
        <fullName evidence="4">Interleukin-4</fullName>
    </recommendedName>
</protein>
<keyword evidence="1" id="KW-0732">Signal</keyword>
<comment type="caution">
    <text evidence="2">The sequence shown here is derived from an EMBL/GenBank/DDBJ whole genome shotgun (WGS) entry which is preliminary data.</text>
</comment>
<proteinExistence type="predicted"/>
<accession>A0AAW0PCP2</accession>
<evidence type="ECO:0000313" key="3">
    <source>
        <dbReference type="Proteomes" id="UP001460270"/>
    </source>
</evidence>
<gene>
    <name evidence="2" type="ORF">WMY93_009778</name>
</gene>
<reference evidence="3" key="1">
    <citation type="submission" date="2024-04" db="EMBL/GenBank/DDBJ databases">
        <title>Salinicola lusitanus LLJ914,a marine bacterium isolated from the Okinawa Trough.</title>
        <authorList>
            <person name="Li J."/>
        </authorList>
    </citation>
    <scope>NUCLEOTIDE SEQUENCE [LARGE SCALE GENOMIC DNA]</scope>
</reference>
<feature type="chain" id="PRO_5043968003" description="Interleukin-4" evidence="1">
    <location>
        <begin position="21"/>
        <end position="140"/>
    </location>
</feature>
<dbReference type="AlphaFoldDB" id="A0AAW0PCP2"/>
<feature type="signal peptide" evidence="1">
    <location>
        <begin position="1"/>
        <end position="20"/>
    </location>
</feature>
<name>A0AAW0PCP2_9GOBI</name>
<evidence type="ECO:0000256" key="1">
    <source>
        <dbReference type="SAM" id="SignalP"/>
    </source>
</evidence>
<keyword evidence="3" id="KW-1185">Reference proteome</keyword>
<evidence type="ECO:0008006" key="4">
    <source>
        <dbReference type="Google" id="ProtNLM"/>
    </source>
</evidence>
<organism evidence="2 3">
    <name type="scientific">Mugilogobius chulae</name>
    <name type="common">yellowstripe goby</name>
    <dbReference type="NCBI Taxonomy" id="88201"/>
    <lineage>
        <taxon>Eukaryota</taxon>
        <taxon>Metazoa</taxon>
        <taxon>Chordata</taxon>
        <taxon>Craniata</taxon>
        <taxon>Vertebrata</taxon>
        <taxon>Euteleostomi</taxon>
        <taxon>Actinopterygii</taxon>
        <taxon>Neopterygii</taxon>
        <taxon>Teleostei</taxon>
        <taxon>Neoteleostei</taxon>
        <taxon>Acanthomorphata</taxon>
        <taxon>Gobiaria</taxon>
        <taxon>Gobiiformes</taxon>
        <taxon>Gobioidei</taxon>
        <taxon>Gobiidae</taxon>
        <taxon>Gobionellinae</taxon>
        <taxon>Mugilogobius</taxon>
    </lineage>
</organism>